<organism evidence="3">
    <name type="scientific">Strongyloides ratti</name>
    <name type="common">Parasitic roundworm</name>
    <dbReference type="NCBI Taxonomy" id="34506"/>
    <lineage>
        <taxon>Eukaryota</taxon>
        <taxon>Metazoa</taxon>
        <taxon>Ecdysozoa</taxon>
        <taxon>Nematoda</taxon>
        <taxon>Chromadorea</taxon>
        <taxon>Rhabditida</taxon>
        <taxon>Tylenchina</taxon>
        <taxon>Panagrolaimomorpha</taxon>
        <taxon>Strongyloidoidea</taxon>
        <taxon>Strongyloididae</taxon>
        <taxon>Strongyloides</taxon>
    </lineage>
</organism>
<dbReference type="InterPro" id="IPR053014">
    <property type="entry name" value="Cuticle_assoc_divergent"/>
</dbReference>
<dbReference type="Pfam" id="PF00014">
    <property type="entry name" value="Kunitz_BPTI"/>
    <property type="match status" value="2"/>
</dbReference>
<proteinExistence type="predicted"/>
<feature type="signal peptide" evidence="1">
    <location>
        <begin position="1"/>
        <end position="21"/>
    </location>
</feature>
<dbReference type="AlphaFoldDB" id="A0A090KZ12"/>
<dbReference type="OMA" id="FPNFQSC"/>
<dbReference type="SUPFAM" id="SSF57362">
    <property type="entry name" value="BPTI-like"/>
    <property type="match status" value="2"/>
</dbReference>
<dbReference type="PANTHER" id="PTHR46339">
    <property type="entry name" value="PROTEIN CBG15282-RELATED"/>
    <property type="match status" value="1"/>
</dbReference>
<protein>
    <submittedName>
        <fullName evidence="3 5">Proteinase inhibitor I2, Kunitz metazoa domain and Cysteine-rich repeat-containing protein</fullName>
    </submittedName>
</protein>
<dbReference type="PROSITE" id="PS00280">
    <property type="entry name" value="BPTI_KUNITZ_1"/>
    <property type="match status" value="1"/>
</dbReference>
<dbReference type="InterPro" id="IPR006150">
    <property type="entry name" value="Cys_repeat_1"/>
</dbReference>
<dbReference type="WBParaSite" id="SRAE_1000100000.1">
    <property type="protein sequence ID" value="SRAE_1000100000.1"/>
    <property type="gene ID" value="WBGene00257600"/>
</dbReference>
<dbReference type="STRING" id="34506.A0A090KZ12"/>
<evidence type="ECO:0000256" key="1">
    <source>
        <dbReference type="SAM" id="SignalP"/>
    </source>
</evidence>
<dbReference type="SMART" id="SM00289">
    <property type="entry name" value="WR1"/>
    <property type="match status" value="1"/>
</dbReference>
<dbReference type="PRINTS" id="PR00759">
    <property type="entry name" value="BASICPTASE"/>
</dbReference>
<reference evidence="5" key="2">
    <citation type="submission" date="2020-12" db="UniProtKB">
        <authorList>
            <consortium name="WormBaseParasite"/>
        </authorList>
    </citation>
    <scope>IDENTIFICATION</scope>
</reference>
<dbReference type="OrthoDB" id="4473401at2759"/>
<evidence type="ECO:0000259" key="2">
    <source>
        <dbReference type="PROSITE" id="PS50279"/>
    </source>
</evidence>
<dbReference type="GO" id="GO:0004867">
    <property type="term" value="F:serine-type endopeptidase inhibitor activity"/>
    <property type="evidence" value="ECO:0007669"/>
    <property type="project" value="InterPro"/>
</dbReference>
<sequence length="206" mass="23342">MFLWKKIILLFFVLCYNFCDGKPEKCTLAKNVGVTCENSSQGKKFYFDKNSGACQFFIYKGCQGNENNFDSIEECKNVCGEGKEDQTWVLAHKCDSNFLIPNGVYTTCKIGRSTCPENHTCSSSGVCCPNKSYVCTLEDDTGNFAVGVPDKPRFAWSDAINSCVRFSYYGANGNYNNFPNFQSCIKYCKNYKNEEDLEESETIRKM</sequence>
<dbReference type="InterPro" id="IPR036880">
    <property type="entry name" value="Kunitz_BPTI_sf"/>
</dbReference>
<dbReference type="InterPro" id="IPR020901">
    <property type="entry name" value="Prtase_inh_Kunz-CS"/>
</dbReference>
<reference evidence="3 4" key="1">
    <citation type="submission" date="2014-09" db="EMBL/GenBank/DDBJ databases">
        <authorList>
            <person name="Martin A.A."/>
        </authorList>
    </citation>
    <scope>NUCLEOTIDE SEQUENCE</scope>
    <source>
        <strain evidence="4">ED321</strain>
        <strain evidence="3">ED321 Heterogonic</strain>
    </source>
</reference>
<evidence type="ECO:0000313" key="5">
    <source>
        <dbReference type="WBParaSite" id="SRAE_1000100000.1"/>
    </source>
</evidence>
<dbReference type="EMBL" id="LN609528">
    <property type="protein sequence ID" value="CEF62730.1"/>
    <property type="molecule type" value="Genomic_DNA"/>
</dbReference>
<feature type="chain" id="PRO_5015030229" evidence="1">
    <location>
        <begin position="22"/>
        <end position="206"/>
    </location>
</feature>
<dbReference type="CDD" id="cd00109">
    <property type="entry name" value="Kunitz-type"/>
    <property type="match status" value="1"/>
</dbReference>
<feature type="domain" description="BPTI/Kunitz inhibitor" evidence="2">
    <location>
        <begin position="135"/>
        <end position="188"/>
    </location>
</feature>
<feature type="domain" description="BPTI/Kunitz inhibitor" evidence="2">
    <location>
        <begin position="26"/>
        <end position="79"/>
    </location>
</feature>
<dbReference type="PROSITE" id="PS50279">
    <property type="entry name" value="BPTI_KUNITZ_2"/>
    <property type="match status" value="2"/>
</dbReference>
<keyword evidence="1" id="KW-0732">Signal</keyword>
<gene>
    <name evidence="3 5 6" type="ORF">SRAE_1000100000</name>
</gene>
<dbReference type="WormBase" id="SRAE_1000100000">
    <property type="protein sequence ID" value="SRP04737"/>
    <property type="gene ID" value="WBGene00257600"/>
</dbReference>
<accession>A0A090KZ12</accession>
<name>A0A090KZ12_STRRB</name>
<dbReference type="CTD" id="36375095"/>
<dbReference type="Gene3D" id="4.10.410.10">
    <property type="entry name" value="Pancreatic trypsin inhibitor Kunitz domain"/>
    <property type="match status" value="2"/>
</dbReference>
<keyword evidence="4" id="KW-1185">Reference proteome</keyword>
<dbReference type="GeneID" id="36375095"/>
<evidence type="ECO:0000313" key="4">
    <source>
        <dbReference type="Proteomes" id="UP000035682"/>
    </source>
</evidence>
<dbReference type="InterPro" id="IPR002223">
    <property type="entry name" value="Kunitz_BPTI"/>
</dbReference>
<evidence type="ECO:0000313" key="3">
    <source>
        <dbReference type="EMBL" id="CEF62730.1"/>
    </source>
</evidence>
<dbReference type="Proteomes" id="UP000035682">
    <property type="component" value="Unplaced"/>
</dbReference>
<dbReference type="SMART" id="SM00131">
    <property type="entry name" value="KU"/>
    <property type="match status" value="2"/>
</dbReference>
<evidence type="ECO:0000313" key="6">
    <source>
        <dbReference type="WormBase" id="SRAE_1000100000"/>
    </source>
</evidence>
<dbReference type="RefSeq" id="XP_024501932.1">
    <property type="nucleotide sequence ID" value="XM_024647900.1"/>
</dbReference>